<reference evidence="2 3" key="1">
    <citation type="journal article" date="2012" name="Proc. Natl. Acad. Sci. U.S.A.">
        <title>Comparative genomics of Ceriporiopsis subvermispora and Phanerochaete chrysosporium provide insight into selective ligninolysis.</title>
        <authorList>
            <person name="Fernandez-Fueyo E."/>
            <person name="Ruiz-Duenas F.J."/>
            <person name="Ferreira P."/>
            <person name="Floudas D."/>
            <person name="Hibbett D.S."/>
            <person name="Canessa P."/>
            <person name="Larrondo L.F."/>
            <person name="James T.Y."/>
            <person name="Seelenfreund D."/>
            <person name="Lobos S."/>
            <person name="Polanco R."/>
            <person name="Tello M."/>
            <person name="Honda Y."/>
            <person name="Watanabe T."/>
            <person name="Watanabe T."/>
            <person name="Ryu J.S."/>
            <person name="Kubicek C.P."/>
            <person name="Schmoll M."/>
            <person name="Gaskell J."/>
            <person name="Hammel K.E."/>
            <person name="St John F.J."/>
            <person name="Vanden Wymelenberg A."/>
            <person name="Sabat G."/>
            <person name="Splinter BonDurant S."/>
            <person name="Syed K."/>
            <person name="Yadav J.S."/>
            <person name="Doddapaneni H."/>
            <person name="Subramanian V."/>
            <person name="Lavin J.L."/>
            <person name="Oguiza J.A."/>
            <person name="Perez G."/>
            <person name="Pisabarro A.G."/>
            <person name="Ramirez L."/>
            <person name="Santoyo F."/>
            <person name="Master E."/>
            <person name="Coutinho P.M."/>
            <person name="Henrissat B."/>
            <person name="Lombard V."/>
            <person name="Magnuson J.K."/>
            <person name="Kuees U."/>
            <person name="Hori C."/>
            <person name="Igarashi K."/>
            <person name="Samejima M."/>
            <person name="Held B.W."/>
            <person name="Barry K.W."/>
            <person name="LaButti K.M."/>
            <person name="Lapidus A."/>
            <person name="Lindquist E.A."/>
            <person name="Lucas S.M."/>
            <person name="Riley R."/>
            <person name="Salamov A.A."/>
            <person name="Hoffmeister D."/>
            <person name="Schwenk D."/>
            <person name="Hadar Y."/>
            <person name="Yarden O."/>
            <person name="de Vries R.P."/>
            <person name="Wiebenga A."/>
            <person name="Stenlid J."/>
            <person name="Eastwood D."/>
            <person name="Grigoriev I.V."/>
            <person name="Berka R.M."/>
            <person name="Blanchette R.A."/>
            <person name="Kersten P."/>
            <person name="Martinez A.T."/>
            <person name="Vicuna R."/>
            <person name="Cullen D."/>
        </authorList>
    </citation>
    <scope>NUCLEOTIDE SEQUENCE [LARGE SCALE GENOMIC DNA]</scope>
    <source>
        <strain evidence="2 3">B</strain>
    </source>
</reference>
<feature type="compositionally biased region" description="Basic residues" evidence="1">
    <location>
        <begin position="59"/>
        <end position="81"/>
    </location>
</feature>
<dbReference type="EMBL" id="KB445829">
    <property type="protein sequence ID" value="EMD30918.1"/>
    <property type="molecule type" value="Genomic_DNA"/>
</dbReference>
<proteinExistence type="predicted"/>
<feature type="compositionally biased region" description="Basic and acidic residues" evidence="1">
    <location>
        <begin position="82"/>
        <end position="93"/>
    </location>
</feature>
<organism evidence="2 3">
    <name type="scientific">Ceriporiopsis subvermispora (strain B)</name>
    <name type="common">White-rot fungus</name>
    <name type="synonym">Gelatoporia subvermispora</name>
    <dbReference type="NCBI Taxonomy" id="914234"/>
    <lineage>
        <taxon>Eukaryota</taxon>
        <taxon>Fungi</taxon>
        <taxon>Dikarya</taxon>
        <taxon>Basidiomycota</taxon>
        <taxon>Agaricomycotina</taxon>
        <taxon>Agaricomycetes</taxon>
        <taxon>Polyporales</taxon>
        <taxon>Gelatoporiaceae</taxon>
        <taxon>Gelatoporia</taxon>
    </lineage>
</organism>
<gene>
    <name evidence="2" type="ORF">CERSUDRAFT_89622</name>
</gene>
<protein>
    <submittedName>
        <fullName evidence="2">Uncharacterized protein</fullName>
    </submittedName>
</protein>
<evidence type="ECO:0000313" key="3">
    <source>
        <dbReference type="Proteomes" id="UP000016930"/>
    </source>
</evidence>
<dbReference type="Proteomes" id="UP000016930">
    <property type="component" value="Unassembled WGS sequence"/>
</dbReference>
<name>M2Q2A9_CERS8</name>
<evidence type="ECO:0000313" key="2">
    <source>
        <dbReference type="EMBL" id="EMD30918.1"/>
    </source>
</evidence>
<dbReference type="AlphaFoldDB" id="M2Q2A9"/>
<dbReference type="HOGENOM" id="CLU_1844841_0_0_1"/>
<evidence type="ECO:0000256" key="1">
    <source>
        <dbReference type="SAM" id="MobiDB-lite"/>
    </source>
</evidence>
<sequence>MPASSKPRIHGSSVPRVNSKITDFLRKVPKKTWLEQERIRSIANAELQAEVWEREKRNQKIKMAKKRRANRERQRKHRKLKRDREIARGERTDDGRKIKVRRLESFEDVSACDLAESSRPRRNFRETLRQWKQSTLVPD</sequence>
<accession>M2Q2A9</accession>
<keyword evidence="3" id="KW-1185">Reference proteome</keyword>
<feature type="region of interest" description="Disordered" evidence="1">
    <location>
        <begin position="58"/>
        <end position="93"/>
    </location>
</feature>